<proteinExistence type="inferred from homology"/>
<dbReference type="PANTHER" id="PTHR42721:SF3">
    <property type="entry name" value="BETA-D-XYLOSIDASE 5-RELATED"/>
    <property type="match status" value="1"/>
</dbReference>
<feature type="domain" description="Fibronectin type III-like" evidence="5">
    <location>
        <begin position="645"/>
        <end position="715"/>
    </location>
</feature>
<feature type="signal peptide" evidence="4">
    <location>
        <begin position="1"/>
        <end position="24"/>
    </location>
</feature>
<dbReference type="InterPro" id="IPR017853">
    <property type="entry name" value="GH"/>
</dbReference>
<dbReference type="SMART" id="SM01217">
    <property type="entry name" value="Fn3_like"/>
    <property type="match status" value="1"/>
</dbReference>
<keyword evidence="2 4" id="KW-0732">Signal</keyword>
<evidence type="ECO:0000256" key="4">
    <source>
        <dbReference type="SAM" id="SignalP"/>
    </source>
</evidence>
<evidence type="ECO:0000313" key="7">
    <source>
        <dbReference type="Proteomes" id="UP000199438"/>
    </source>
</evidence>
<dbReference type="GO" id="GO:0009044">
    <property type="term" value="F:xylan 1,4-beta-xylosidase activity"/>
    <property type="evidence" value="ECO:0007669"/>
    <property type="project" value="InterPro"/>
</dbReference>
<evidence type="ECO:0000259" key="5">
    <source>
        <dbReference type="SMART" id="SM01217"/>
    </source>
</evidence>
<reference evidence="7" key="1">
    <citation type="submission" date="2016-10" db="EMBL/GenBank/DDBJ databases">
        <authorList>
            <person name="Varghese N."/>
            <person name="Submissions S."/>
        </authorList>
    </citation>
    <scope>NUCLEOTIDE SEQUENCE [LARGE SCALE GENOMIC DNA]</scope>
    <source>
        <strain evidence="7">DSM 24499</strain>
    </source>
</reference>
<dbReference type="GO" id="GO:0046556">
    <property type="term" value="F:alpha-L-arabinofuranosidase activity"/>
    <property type="evidence" value="ECO:0007669"/>
    <property type="project" value="TreeGrafter"/>
</dbReference>
<dbReference type="InterPro" id="IPR044993">
    <property type="entry name" value="BXL"/>
</dbReference>
<keyword evidence="3" id="KW-0378">Hydrolase</keyword>
<dbReference type="Gene3D" id="2.60.40.10">
    <property type="entry name" value="Immunoglobulins"/>
    <property type="match status" value="1"/>
</dbReference>
<dbReference type="InterPro" id="IPR002772">
    <property type="entry name" value="Glyco_hydro_3_C"/>
</dbReference>
<dbReference type="EMBL" id="FOKV01000007">
    <property type="protein sequence ID" value="SFC69791.1"/>
    <property type="molecule type" value="Genomic_DNA"/>
</dbReference>
<dbReference type="GO" id="GO:0031222">
    <property type="term" value="P:arabinan catabolic process"/>
    <property type="evidence" value="ECO:0007669"/>
    <property type="project" value="TreeGrafter"/>
</dbReference>
<sequence>MQLSCTKIYLVLLLLVSNVQFNHAQETNKAAFKSSKLSLEERIDNLLNSMTLEEKVNALSTNPEVPRLGVEGTGHVEGLHGLALGGPAEWGGKDRPPLPTTTFPQAYGLGETWDTNLLERVARAEGKEARFAKQFFNRGALVVRAPNADLARDPRWGRTEESFGEDPFLTGSLTVAFAKGLQSEKNGYWQTASLMKHFLANSNEDGRTYTSSDFDDRLMHEYYAVPFRMGITKGGSNAYMAAYNKINGVPAMVHPILEELSQKTWGQNGIICTDGGAFKLLLSDHKYYEDKYKAAAAAIKAGISQFLDEYSEAVYGALANGYLTEKDLDNVLRGNYRVMIKLGLMDSDQSQNPYAEIGTGEDSIAPWKMKEHRQLALEATRKSIVLLKNDSEKQLLPLNENEITKIAVIGSKADKVLLDWYSGTPPYTISVLQALKDRLKNKVELTYAKNNADGKAVKIASEADVALLIVGNEPTCGAGWADCPVAGEGKEAVDRQSLQLQEEDLIKLVYKANPNTIVGLISSFPYAINWTQENVPAILHLTQNSQELGTAFTDVLFGDYNPAGRLTQTWVKDVTDLPPLMDYNIRNGRTYRYFEGEPLYVFGHGLSYSNFEYKNLQISRETLSDGETIYINFQLTNKSDRQGEEVAQLYISHLNSAIDRPLKELKAFRRIDLRPGETKKITLSLKAEDLEYWNTKSNSFKLEENQIEIQIGSASNRIYLTKPLNIKN</sequence>
<dbReference type="InterPro" id="IPR036962">
    <property type="entry name" value="Glyco_hydro_3_N_sf"/>
</dbReference>
<evidence type="ECO:0000256" key="1">
    <source>
        <dbReference type="ARBA" id="ARBA00005336"/>
    </source>
</evidence>
<dbReference type="GO" id="GO:0008422">
    <property type="term" value="F:beta-glucosidase activity"/>
    <property type="evidence" value="ECO:0007669"/>
    <property type="project" value="UniProtKB-ARBA"/>
</dbReference>
<name>A0A1I1L9W7_9FLAO</name>
<dbReference type="STRING" id="1334022.SAMN04487907_107119"/>
<dbReference type="InterPro" id="IPR026891">
    <property type="entry name" value="Fn3-like"/>
</dbReference>
<dbReference type="OrthoDB" id="9805821at2"/>
<dbReference type="SUPFAM" id="SSF51445">
    <property type="entry name" value="(Trans)glycosidases"/>
    <property type="match status" value="1"/>
</dbReference>
<feature type="chain" id="PRO_5011469545" evidence="4">
    <location>
        <begin position="25"/>
        <end position="728"/>
    </location>
</feature>
<dbReference type="Pfam" id="PF00933">
    <property type="entry name" value="Glyco_hydro_3"/>
    <property type="match status" value="1"/>
</dbReference>
<dbReference type="InterPro" id="IPR036881">
    <property type="entry name" value="Glyco_hydro_3_C_sf"/>
</dbReference>
<dbReference type="InterPro" id="IPR013783">
    <property type="entry name" value="Ig-like_fold"/>
</dbReference>
<dbReference type="RefSeq" id="WP_092543871.1">
    <property type="nucleotide sequence ID" value="NZ_FOKV01000007.1"/>
</dbReference>
<dbReference type="AlphaFoldDB" id="A0A1I1L9W7"/>
<dbReference type="PANTHER" id="PTHR42721">
    <property type="entry name" value="SUGAR HYDROLASE-RELATED"/>
    <property type="match status" value="1"/>
</dbReference>
<accession>A0A1I1L9W7</accession>
<keyword evidence="7" id="KW-1185">Reference proteome</keyword>
<dbReference type="SUPFAM" id="SSF52279">
    <property type="entry name" value="Beta-D-glucan exohydrolase, C-terminal domain"/>
    <property type="match status" value="1"/>
</dbReference>
<dbReference type="Proteomes" id="UP000199438">
    <property type="component" value="Unassembled WGS sequence"/>
</dbReference>
<protein>
    <submittedName>
        <fullName evidence="6">Beta-glucosidase</fullName>
    </submittedName>
</protein>
<dbReference type="InterPro" id="IPR001764">
    <property type="entry name" value="Glyco_hydro_3_N"/>
</dbReference>
<dbReference type="PRINTS" id="PR00133">
    <property type="entry name" value="GLHYDRLASE3"/>
</dbReference>
<dbReference type="Pfam" id="PF01915">
    <property type="entry name" value="Glyco_hydro_3_C"/>
    <property type="match status" value="1"/>
</dbReference>
<dbReference type="Pfam" id="PF14310">
    <property type="entry name" value="Fn3-like"/>
    <property type="match status" value="1"/>
</dbReference>
<organism evidence="6 7">
    <name type="scientific">Zunongwangia mangrovi</name>
    <dbReference type="NCBI Taxonomy" id="1334022"/>
    <lineage>
        <taxon>Bacteria</taxon>
        <taxon>Pseudomonadati</taxon>
        <taxon>Bacteroidota</taxon>
        <taxon>Flavobacteriia</taxon>
        <taxon>Flavobacteriales</taxon>
        <taxon>Flavobacteriaceae</taxon>
        <taxon>Zunongwangia</taxon>
    </lineage>
</organism>
<gene>
    <name evidence="6" type="ORF">SAMN04487907_107119</name>
</gene>
<comment type="similarity">
    <text evidence="1">Belongs to the glycosyl hydrolase 3 family.</text>
</comment>
<evidence type="ECO:0000313" key="6">
    <source>
        <dbReference type="EMBL" id="SFC69791.1"/>
    </source>
</evidence>
<dbReference type="FunFam" id="2.60.40.10:FF:000495">
    <property type="entry name" value="Periplasmic beta-glucosidase"/>
    <property type="match status" value="1"/>
</dbReference>
<evidence type="ECO:0000256" key="3">
    <source>
        <dbReference type="ARBA" id="ARBA00022801"/>
    </source>
</evidence>
<dbReference type="Gene3D" id="3.20.20.300">
    <property type="entry name" value="Glycoside hydrolase, family 3, N-terminal domain"/>
    <property type="match status" value="1"/>
</dbReference>
<dbReference type="Gene3D" id="3.40.50.1700">
    <property type="entry name" value="Glycoside hydrolase family 3 C-terminal domain"/>
    <property type="match status" value="1"/>
</dbReference>
<evidence type="ECO:0000256" key="2">
    <source>
        <dbReference type="ARBA" id="ARBA00022729"/>
    </source>
</evidence>
<dbReference type="GO" id="GO:0045493">
    <property type="term" value="P:xylan catabolic process"/>
    <property type="evidence" value="ECO:0007669"/>
    <property type="project" value="InterPro"/>
</dbReference>